<protein>
    <submittedName>
        <fullName evidence="1">Uncharacterized protein</fullName>
    </submittedName>
</protein>
<dbReference type="RefSeq" id="WP_251263017.1">
    <property type="nucleotide sequence ID" value="NZ_JAMQGP010000013.1"/>
</dbReference>
<dbReference type="AlphaFoldDB" id="A0AA42B920"/>
<sequence length="252" mass="28878">MLRKIFILISLTQFAYASENLEPEDSQFSGEIMGGYTHLVLNYLSAAYSDDAVVRLIGFPSFSPEYALWVERKEEKYQIIYQSPEMQLWGYQMIPMMEQGAVQVMNDEGEFVKDEEGLAELESKYPKTPEEIPRKSCSKKIDKDLAEQIIFVWQEMLLETKYPRDMTMGLDGETYHFSGSVNGFGNYAGKVWSPNPKSRTGKLVEIAYLMTDYCLKGKRKIRKELVKKTESFVNQLKSTNKSMQPTANASAD</sequence>
<evidence type="ECO:0000313" key="2">
    <source>
        <dbReference type="Proteomes" id="UP001165393"/>
    </source>
</evidence>
<accession>A0AA42B920</accession>
<gene>
    <name evidence="1" type="ORF">NAF29_17970</name>
</gene>
<organism evidence="1 2">
    <name type="scientific">Echinimonas agarilytica</name>
    <dbReference type="NCBI Taxonomy" id="1215918"/>
    <lineage>
        <taxon>Bacteria</taxon>
        <taxon>Pseudomonadati</taxon>
        <taxon>Pseudomonadota</taxon>
        <taxon>Gammaproteobacteria</taxon>
        <taxon>Alteromonadales</taxon>
        <taxon>Echinimonadaceae</taxon>
        <taxon>Echinimonas</taxon>
    </lineage>
</organism>
<reference evidence="1 2" key="1">
    <citation type="journal article" date="2013" name="Antonie Van Leeuwenhoek">
        <title>Echinimonas agarilytica gen. nov., sp. nov., a new gammaproteobacterium isolated from the sea urchin Strongylocentrotus intermedius.</title>
        <authorList>
            <person name="Nedashkovskaya O.I."/>
            <person name="Stenkova A.M."/>
            <person name="Zhukova N.V."/>
            <person name="Van Trappen S."/>
            <person name="Lee J.S."/>
            <person name="Kim S.B."/>
        </authorList>
    </citation>
    <scope>NUCLEOTIDE SEQUENCE [LARGE SCALE GENOMIC DNA]</scope>
    <source>
        <strain evidence="1 2">KMM 6351</strain>
    </source>
</reference>
<comment type="caution">
    <text evidence="1">The sequence shown here is derived from an EMBL/GenBank/DDBJ whole genome shotgun (WGS) entry which is preliminary data.</text>
</comment>
<keyword evidence="2" id="KW-1185">Reference proteome</keyword>
<dbReference type="EMBL" id="JAMQGP010000013">
    <property type="protein sequence ID" value="MCM2681535.1"/>
    <property type="molecule type" value="Genomic_DNA"/>
</dbReference>
<dbReference type="Proteomes" id="UP001165393">
    <property type="component" value="Unassembled WGS sequence"/>
</dbReference>
<name>A0AA42B920_9GAMM</name>
<evidence type="ECO:0000313" key="1">
    <source>
        <dbReference type="EMBL" id="MCM2681535.1"/>
    </source>
</evidence>
<proteinExistence type="predicted"/>